<protein>
    <recommendedName>
        <fullName evidence="2">Lj965 prophage protein</fullName>
    </recommendedName>
</protein>
<sequence>MLTQQQADNLLKAAKTLINCTHINFPKPGDSLTLEAETSTGNDSFLLDINRKGKISLSKCTLQNRHMRTIILLRVDLVGPPHTNPDGQEIPCPHIHIYREDYMDKWAYPLPEIMPTNISDLGQVLLDFLKYNNITNVPLITYQGGGLV</sequence>
<dbReference type="InterPro" id="IPR053916">
    <property type="entry name" value="DUF6978"/>
</dbReference>
<evidence type="ECO:0000313" key="1">
    <source>
        <dbReference type="EMBL" id="AKF92673.1"/>
    </source>
</evidence>
<name>A0A0F7EER9_BRELA</name>
<dbReference type="EMBL" id="CP011074">
    <property type="protein sequence ID" value="AKF92673.1"/>
    <property type="molecule type" value="Genomic_DNA"/>
</dbReference>
<accession>A0A0F7EER9</accession>
<dbReference type="AlphaFoldDB" id="A0A0F7EER9"/>
<organism evidence="1">
    <name type="scientific">Brevibacillus laterosporus</name>
    <name type="common">Bacillus laterosporus</name>
    <dbReference type="NCBI Taxonomy" id="1465"/>
    <lineage>
        <taxon>Bacteria</taxon>
        <taxon>Bacillati</taxon>
        <taxon>Bacillota</taxon>
        <taxon>Bacilli</taxon>
        <taxon>Bacillales</taxon>
        <taxon>Paenibacillaceae</taxon>
        <taxon>Brevibacillus</taxon>
    </lineage>
</organism>
<proteinExistence type="predicted"/>
<reference evidence="1" key="1">
    <citation type="submission" date="2015-03" db="EMBL/GenBank/DDBJ databases">
        <title>MIGS Cultured Bacterial/Archaeal sample from Brevibacillus laterosporus.</title>
        <authorList>
            <person name="Zeng D."/>
            <person name="Zhu L."/>
            <person name="Dong G."/>
            <person name="Ye W."/>
            <person name="Ren D."/>
            <person name="Wu L."/>
            <person name="Xu J."/>
            <person name="Li G."/>
            <person name="Guo L."/>
        </authorList>
    </citation>
    <scope>NUCLEOTIDE SEQUENCE</scope>
    <source>
        <strain evidence="1">B9</strain>
    </source>
</reference>
<gene>
    <name evidence="1" type="ORF">EX87_02505</name>
</gene>
<dbReference type="RefSeq" id="WP_031411293.1">
    <property type="nucleotide sequence ID" value="NZ_CP011074.1"/>
</dbReference>
<dbReference type="Pfam" id="PF22398">
    <property type="entry name" value="DUF6978"/>
    <property type="match status" value="1"/>
</dbReference>
<evidence type="ECO:0008006" key="2">
    <source>
        <dbReference type="Google" id="ProtNLM"/>
    </source>
</evidence>